<feature type="region of interest" description="N-acetyltransferase" evidence="20">
    <location>
        <begin position="252"/>
        <end position="459"/>
    </location>
</feature>
<name>A0ABW1T5A0_9LACO</name>
<dbReference type="Proteomes" id="UP001596190">
    <property type="component" value="Unassembled WGS sequence"/>
</dbReference>
<dbReference type="PANTHER" id="PTHR43584">
    <property type="entry name" value="NUCLEOTIDYL TRANSFERASE"/>
    <property type="match status" value="1"/>
</dbReference>
<feature type="active site" description="Proton acceptor" evidence="20">
    <location>
        <position position="363"/>
    </location>
</feature>
<dbReference type="InterPro" id="IPR029044">
    <property type="entry name" value="Nucleotide-diphossugar_trans"/>
</dbReference>
<feature type="binding site" evidence="20">
    <location>
        <position position="333"/>
    </location>
    <ligand>
        <name>UDP-N-acetyl-alpha-D-glucosamine</name>
        <dbReference type="ChEBI" id="CHEBI:57705"/>
    </ligand>
</feature>
<dbReference type="InterPro" id="IPR001451">
    <property type="entry name" value="Hexapep"/>
</dbReference>
<evidence type="ECO:0000256" key="11">
    <source>
        <dbReference type="ARBA" id="ARBA00022842"/>
    </source>
</evidence>
<feature type="binding site" evidence="20">
    <location>
        <position position="73"/>
    </location>
    <ligand>
        <name>UDP-N-acetyl-alpha-D-glucosamine</name>
        <dbReference type="ChEBI" id="CHEBI:57705"/>
    </ligand>
</feature>
<evidence type="ECO:0000256" key="17">
    <source>
        <dbReference type="ARBA" id="ARBA00048247"/>
    </source>
</evidence>
<dbReference type="NCBIfam" id="NF010934">
    <property type="entry name" value="PRK14354.1"/>
    <property type="match status" value="1"/>
</dbReference>
<feature type="binding site" evidence="20">
    <location>
        <position position="423"/>
    </location>
    <ligand>
        <name>acetyl-CoA</name>
        <dbReference type="ChEBI" id="CHEBI:57288"/>
    </ligand>
</feature>
<comment type="subunit">
    <text evidence="20">Homotrimer.</text>
</comment>
<evidence type="ECO:0000313" key="23">
    <source>
        <dbReference type="Proteomes" id="UP001596190"/>
    </source>
</evidence>
<feature type="region of interest" description="Linker" evidence="20">
    <location>
        <begin position="231"/>
        <end position="251"/>
    </location>
</feature>
<comment type="pathway">
    <text evidence="3 20">Nucleotide-sugar biosynthesis; UDP-N-acetyl-alpha-D-glucosamine biosynthesis; UDP-N-acetyl-alpha-D-glucosamine from N-acetyl-alpha-D-glucosamine 1-phosphate: step 1/1.</text>
</comment>
<dbReference type="InterPro" id="IPR018357">
    <property type="entry name" value="Hexapep_transf_CS"/>
</dbReference>
<comment type="caution">
    <text evidence="22">The sequence shown here is derived from an EMBL/GenBank/DDBJ whole genome shotgun (WGS) entry which is preliminary data.</text>
</comment>
<feature type="region of interest" description="Pyrophosphorylase" evidence="20">
    <location>
        <begin position="1"/>
        <end position="230"/>
    </location>
</feature>
<evidence type="ECO:0000256" key="12">
    <source>
        <dbReference type="ARBA" id="ARBA00022960"/>
    </source>
</evidence>
<reference evidence="23" key="1">
    <citation type="journal article" date="2019" name="Int. J. Syst. Evol. Microbiol.">
        <title>The Global Catalogue of Microorganisms (GCM) 10K type strain sequencing project: providing services to taxonomists for standard genome sequencing and annotation.</title>
        <authorList>
            <consortium name="The Broad Institute Genomics Platform"/>
            <consortium name="The Broad Institute Genome Sequencing Center for Infectious Disease"/>
            <person name="Wu L."/>
            <person name="Ma J."/>
        </authorList>
    </citation>
    <scope>NUCLEOTIDE SEQUENCE [LARGE SCALE GENOMIC DNA]</scope>
    <source>
        <strain evidence="23">CCM 8950</strain>
    </source>
</reference>
<comment type="function">
    <text evidence="19 20">Catalyzes the last two sequential reactions in the de novo biosynthetic pathway for UDP-N-acetylglucosamine (UDP-GlcNAc). The C-terminal domain catalyzes the transfer of acetyl group from acetyl coenzyme A to glucosamine-1-phosphate (GlcN-1-P) to produce N-acetylglucosamine-1-phosphate (GlcNAc-1-P), which is converted into UDP-GlcNAc by the transfer of uridine 5-monophosphate (from uridine 5-triphosphate), a reaction catalyzed by the N-terminal domain.</text>
</comment>
<dbReference type="InterPro" id="IPR038009">
    <property type="entry name" value="GlmU_C_LbH"/>
</dbReference>
<dbReference type="InterPro" id="IPR050065">
    <property type="entry name" value="GlmU-like"/>
</dbReference>
<dbReference type="PANTHER" id="PTHR43584:SF3">
    <property type="entry name" value="BIFUNCTIONAL PROTEIN GLMU"/>
    <property type="match status" value="1"/>
</dbReference>
<comment type="pathway">
    <text evidence="20">Bacterial outer membrane biogenesis; LPS lipid A biosynthesis.</text>
</comment>
<keyword evidence="10 20" id="KW-0677">Repeat</keyword>
<feature type="binding site" evidence="20">
    <location>
        <position position="228"/>
    </location>
    <ligand>
        <name>Mg(2+)</name>
        <dbReference type="ChEBI" id="CHEBI:18420"/>
    </ligand>
</feature>
<keyword evidence="14 20" id="KW-0511">Multifunctional enzyme</keyword>
<evidence type="ECO:0000256" key="18">
    <source>
        <dbReference type="ARBA" id="ARBA00048493"/>
    </source>
</evidence>
<comment type="pathway">
    <text evidence="2 20">Nucleotide-sugar biosynthesis; UDP-N-acetyl-alpha-D-glucosamine biosynthesis; N-acetyl-alpha-D-glucosamine 1-phosphate from alpha-D-glucosamine 6-phosphate (route II): step 2/2.</text>
</comment>
<dbReference type="SUPFAM" id="SSF51161">
    <property type="entry name" value="Trimeric LpxA-like enzymes"/>
    <property type="match status" value="1"/>
</dbReference>
<evidence type="ECO:0000256" key="2">
    <source>
        <dbReference type="ARBA" id="ARBA00005166"/>
    </source>
</evidence>
<feature type="binding site" evidence="20">
    <location>
        <position position="366"/>
    </location>
    <ligand>
        <name>UDP-N-acetyl-alpha-D-glucosamine</name>
        <dbReference type="ChEBI" id="CHEBI:57705"/>
    </ligand>
</feature>
<accession>A0ABW1T5A0</accession>
<keyword evidence="7 20" id="KW-0808">Transferase</keyword>
<dbReference type="EC" id="2.7.7.23" evidence="20"/>
<evidence type="ECO:0000313" key="22">
    <source>
        <dbReference type="EMBL" id="MFC6253056.1"/>
    </source>
</evidence>
<keyword evidence="15 20" id="KW-0012">Acyltransferase</keyword>
<evidence type="ECO:0000256" key="6">
    <source>
        <dbReference type="ARBA" id="ARBA00022490"/>
    </source>
</evidence>
<comment type="subcellular location">
    <subcellularLocation>
        <location evidence="1 20">Cytoplasm</location>
    </subcellularLocation>
</comment>
<feature type="binding site" evidence="20">
    <location>
        <position position="405"/>
    </location>
    <ligand>
        <name>acetyl-CoA</name>
        <dbReference type="ChEBI" id="CHEBI:57288"/>
    </ligand>
</feature>
<dbReference type="CDD" id="cd02540">
    <property type="entry name" value="GT2_GlmU_N_bac"/>
    <property type="match status" value="1"/>
</dbReference>
<keyword evidence="8 20" id="KW-0548">Nucleotidyltransferase</keyword>
<evidence type="ECO:0000256" key="15">
    <source>
        <dbReference type="ARBA" id="ARBA00023315"/>
    </source>
</evidence>
<dbReference type="Pfam" id="PF00132">
    <property type="entry name" value="Hexapep"/>
    <property type="match status" value="1"/>
</dbReference>
<dbReference type="EC" id="2.3.1.157" evidence="20"/>
<dbReference type="RefSeq" id="WP_137630903.1">
    <property type="nucleotide sequence ID" value="NZ_BJDO01000017.1"/>
</dbReference>
<comment type="cofactor">
    <cofactor evidence="20">
        <name>Mg(2+)</name>
        <dbReference type="ChEBI" id="CHEBI:18420"/>
    </cofactor>
    <text evidence="20">Binds 1 Mg(2+) ion per subunit.</text>
</comment>
<dbReference type="Gene3D" id="3.90.550.10">
    <property type="entry name" value="Spore Coat Polysaccharide Biosynthesis Protein SpsA, Chain A"/>
    <property type="match status" value="1"/>
</dbReference>
<evidence type="ECO:0000256" key="7">
    <source>
        <dbReference type="ARBA" id="ARBA00022679"/>
    </source>
</evidence>
<dbReference type="GO" id="GO:0003977">
    <property type="term" value="F:UDP-N-acetylglucosamine diphosphorylase activity"/>
    <property type="evidence" value="ECO:0007669"/>
    <property type="project" value="UniProtKB-EC"/>
</dbReference>
<evidence type="ECO:0000256" key="4">
    <source>
        <dbReference type="ARBA" id="ARBA00007707"/>
    </source>
</evidence>
<evidence type="ECO:0000256" key="9">
    <source>
        <dbReference type="ARBA" id="ARBA00022723"/>
    </source>
</evidence>
<dbReference type="Pfam" id="PF00483">
    <property type="entry name" value="NTP_transferase"/>
    <property type="match status" value="1"/>
</dbReference>
<feature type="binding site" evidence="20">
    <location>
        <position position="351"/>
    </location>
    <ligand>
        <name>UDP-N-acetyl-alpha-D-glucosamine</name>
        <dbReference type="ChEBI" id="CHEBI:57705"/>
    </ligand>
</feature>
<feature type="binding site" evidence="20">
    <location>
        <begin position="386"/>
        <end position="387"/>
    </location>
    <ligand>
        <name>acetyl-CoA</name>
        <dbReference type="ChEBI" id="CHEBI:57288"/>
    </ligand>
</feature>
<keyword evidence="13 20" id="KW-0573">Peptidoglycan synthesis</keyword>
<dbReference type="Pfam" id="PF14602">
    <property type="entry name" value="Hexapep_2"/>
    <property type="match status" value="1"/>
</dbReference>
<dbReference type="Gene3D" id="2.160.10.10">
    <property type="entry name" value="Hexapeptide repeat proteins"/>
    <property type="match status" value="1"/>
</dbReference>
<comment type="catalytic activity">
    <reaction evidence="17 20">
        <text>alpha-D-glucosamine 1-phosphate + acetyl-CoA = N-acetyl-alpha-D-glucosamine 1-phosphate + CoA + H(+)</text>
        <dbReference type="Rhea" id="RHEA:13725"/>
        <dbReference type="ChEBI" id="CHEBI:15378"/>
        <dbReference type="ChEBI" id="CHEBI:57287"/>
        <dbReference type="ChEBI" id="CHEBI:57288"/>
        <dbReference type="ChEBI" id="CHEBI:57776"/>
        <dbReference type="ChEBI" id="CHEBI:58516"/>
        <dbReference type="EC" id="2.3.1.157"/>
    </reaction>
</comment>
<evidence type="ECO:0000256" key="5">
    <source>
        <dbReference type="ARBA" id="ARBA00007947"/>
    </source>
</evidence>
<organism evidence="22 23">
    <name type="scientific">Secundilactobacillus hailunensis</name>
    <dbReference type="NCBI Taxonomy" id="2559923"/>
    <lineage>
        <taxon>Bacteria</taxon>
        <taxon>Bacillati</taxon>
        <taxon>Bacillota</taxon>
        <taxon>Bacilli</taxon>
        <taxon>Lactobacillales</taxon>
        <taxon>Lactobacillaceae</taxon>
        <taxon>Secundilactobacillus</taxon>
    </lineage>
</organism>
<feature type="binding site" evidence="20">
    <location>
        <position position="23"/>
    </location>
    <ligand>
        <name>UDP-N-acetyl-alpha-D-glucosamine</name>
        <dbReference type="ChEBI" id="CHEBI:57705"/>
    </ligand>
</feature>
<evidence type="ECO:0000256" key="16">
    <source>
        <dbReference type="ARBA" id="ARBA00023316"/>
    </source>
</evidence>
<comment type="catalytic activity">
    <reaction evidence="18 20">
        <text>N-acetyl-alpha-D-glucosamine 1-phosphate + UTP + H(+) = UDP-N-acetyl-alpha-D-glucosamine + diphosphate</text>
        <dbReference type="Rhea" id="RHEA:13509"/>
        <dbReference type="ChEBI" id="CHEBI:15378"/>
        <dbReference type="ChEBI" id="CHEBI:33019"/>
        <dbReference type="ChEBI" id="CHEBI:46398"/>
        <dbReference type="ChEBI" id="CHEBI:57705"/>
        <dbReference type="ChEBI" id="CHEBI:57776"/>
        <dbReference type="EC" id="2.7.7.23"/>
    </reaction>
</comment>
<evidence type="ECO:0000256" key="20">
    <source>
        <dbReference type="HAMAP-Rule" id="MF_01631"/>
    </source>
</evidence>
<comment type="similarity">
    <text evidence="4 20">In the C-terminal section; belongs to the transferase hexapeptide repeat family.</text>
</comment>
<sequence length="459" mass="50598">MSTRNTIILAAGKGTRMKSKLYKVLHKVCGRSMVDHVLTQVEKTHMDQIVTVVGYGAEQVEETLGDRTKYVLQKQQLGTGHAVLQTEPLLKDQEGTTLVVSGDTPLFKAETFEKLFKYHEAKKAVATILTSKAPDPTGYGRIVRNDIGIVEKIVEQKDATKQEQEIDEINTGVYVFDNKALFAALHKISNHNAQGEYYLTDVIEILKAQGDIVAAYRMPSFEESMGVNDRVALSKATKVMQRRINEYHMNNGVTLINPEDTYIDVNIKIGSDTIIEPGVLLKGKTVIGDNCYIGAHSELHDTVLHDNVTVTSSYLEDSEMEDGSNIGPMSHLRPESHIGKNVHLGNFVEVKKATIDEGTKVGHLTYVGNAHLGKRINVGCGVIFVNYDGAHKHETTVGDDAFIGSNSNLIAPLTVADHAFIAAGSTITDEVKQYDMAIARSRQTNKPGYFKKLPYDPEK</sequence>
<keyword evidence="12 20" id="KW-0133">Cell shape</keyword>
<comment type="similarity">
    <text evidence="5 20">In the N-terminal section; belongs to the N-acetylglucosamine-1-phosphate uridyltransferase family.</text>
</comment>
<evidence type="ECO:0000256" key="14">
    <source>
        <dbReference type="ARBA" id="ARBA00023268"/>
    </source>
</evidence>
<keyword evidence="11 20" id="KW-0460">Magnesium</keyword>
<feature type="binding site" evidence="20">
    <location>
        <position position="170"/>
    </location>
    <ligand>
        <name>UDP-N-acetyl-alpha-D-glucosamine</name>
        <dbReference type="ChEBI" id="CHEBI:57705"/>
    </ligand>
</feature>
<evidence type="ECO:0000259" key="21">
    <source>
        <dbReference type="Pfam" id="PF00483"/>
    </source>
</evidence>
<evidence type="ECO:0000256" key="3">
    <source>
        <dbReference type="ARBA" id="ARBA00005208"/>
    </source>
</evidence>
<dbReference type="InterPro" id="IPR011004">
    <property type="entry name" value="Trimer_LpxA-like_sf"/>
</dbReference>
<evidence type="ECO:0000256" key="13">
    <source>
        <dbReference type="ARBA" id="ARBA00022984"/>
    </source>
</evidence>
<feature type="binding site" evidence="20">
    <location>
        <begin position="78"/>
        <end position="79"/>
    </location>
    <ligand>
        <name>UDP-N-acetyl-alpha-D-glucosamine</name>
        <dbReference type="ChEBI" id="CHEBI:57705"/>
    </ligand>
</feature>
<dbReference type="PROSITE" id="PS00101">
    <property type="entry name" value="HEXAPEP_TRANSFERASES"/>
    <property type="match status" value="1"/>
</dbReference>
<feature type="binding site" evidence="20">
    <location>
        <begin position="9"/>
        <end position="12"/>
    </location>
    <ligand>
        <name>UDP-N-acetyl-alpha-D-glucosamine</name>
        <dbReference type="ChEBI" id="CHEBI:57705"/>
    </ligand>
</feature>
<dbReference type="SUPFAM" id="SSF53448">
    <property type="entry name" value="Nucleotide-diphospho-sugar transferases"/>
    <property type="match status" value="1"/>
</dbReference>
<evidence type="ECO:0000256" key="8">
    <source>
        <dbReference type="ARBA" id="ARBA00022695"/>
    </source>
</evidence>
<keyword evidence="16 20" id="KW-0961">Cell wall biogenesis/degradation</keyword>
<dbReference type="CDD" id="cd03353">
    <property type="entry name" value="LbH_GlmU_C"/>
    <property type="match status" value="1"/>
</dbReference>
<dbReference type="EMBL" id="JBHSSA010000003">
    <property type="protein sequence ID" value="MFC6253056.1"/>
    <property type="molecule type" value="Genomic_DNA"/>
</dbReference>
<evidence type="ECO:0000256" key="10">
    <source>
        <dbReference type="ARBA" id="ARBA00022737"/>
    </source>
</evidence>
<feature type="binding site" evidence="20">
    <location>
        <position position="155"/>
    </location>
    <ligand>
        <name>UDP-N-acetyl-alpha-D-glucosamine</name>
        <dbReference type="ChEBI" id="CHEBI:57705"/>
    </ligand>
</feature>
<protein>
    <recommendedName>
        <fullName evidence="20">Bifunctional protein GlmU</fullName>
    </recommendedName>
    <domain>
        <recommendedName>
            <fullName evidence="20">UDP-N-acetylglucosamine pyrophosphorylase</fullName>
            <ecNumber evidence="20">2.7.7.23</ecNumber>
        </recommendedName>
        <alternativeName>
            <fullName evidence="20">N-acetylglucosamine-1-phosphate uridyltransferase</fullName>
        </alternativeName>
    </domain>
    <domain>
        <recommendedName>
            <fullName evidence="20">Glucosamine-1-phosphate N-acetyltransferase</fullName>
            <ecNumber evidence="20">2.3.1.157</ecNumber>
        </recommendedName>
    </domain>
</protein>
<dbReference type="HAMAP" id="MF_01631">
    <property type="entry name" value="GlmU"/>
    <property type="match status" value="1"/>
</dbReference>
<dbReference type="GO" id="GO:0019134">
    <property type="term" value="F:glucosamine-1-phosphate N-acetyltransferase activity"/>
    <property type="evidence" value="ECO:0007669"/>
    <property type="project" value="UniProtKB-EC"/>
</dbReference>
<feature type="binding site" evidence="20">
    <location>
        <position position="440"/>
    </location>
    <ligand>
        <name>acetyl-CoA</name>
        <dbReference type="ChEBI" id="CHEBI:57288"/>
    </ligand>
</feature>
<keyword evidence="6 20" id="KW-0963">Cytoplasm</keyword>
<feature type="binding site" evidence="20">
    <location>
        <position position="377"/>
    </location>
    <ligand>
        <name>UDP-N-acetyl-alpha-D-glucosamine</name>
        <dbReference type="ChEBI" id="CHEBI:57705"/>
    </ligand>
</feature>
<dbReference type="NCBIfam" id="TIGR01173">
    <property type="entry name" value="glmU"/>
    <property type="match status" value="1"/>
</dbReference>
<keyword evidence="9 20" id="KW-0479">Metal-binding</keyword>
<proteinExistence type="inferred from homology"/>
<gene>
    <name evidence="20 22" type="primary">glmU</name>
    <name evidence="22" type="ORF">ACFP1H_00295</name>
</gene>
<dbReference type="InterPro" id="IPR005835">
    <property type="entry name" value="NTP_transferase_dom"/>
</dbReference>
<evidence type="ECO:0000256" key="19">
    <source>
        <dbReference type="ARBA" id="ARBA00049628"/>
    </source>
</evidence>
<feature type="binding site" evidence="20">
    <location>
        <position position="228"/>
    </location>
    <ligand>
        <name>UDP-N-acetyl-alpha-D-glucosamine</name>
        <dbReference type="ChEBI" id="CHEBI:57705"/>
    </ligand>
</feature>
<feature type="binding site" evidence="20">
    <location>
        <position position="103"/>
    </location>
    <ligand>
        <name>Mg(2+)</name>
        <dbReference type="ChEBI" id="CHEBI:18420"/>
    </ligand>
</feature>
<dbReference type="InterPro" id="IPR005882">
    <property type="entry name" value="Bifunctional_GlmU"/>
</dbReference>
<feature type="domain" description="Nucleotidyl transferase" evidence="21">
    <location>
        <begin position="6"/>
        <end position="214"/>
    </location>
</feature>
<feature type="binding site" evidence="20">
    <location>
        <position position="140"/>
    </location>
    <ligand>
        <name>UDP-N-acetyl-alpha-D-glucosamine</name>
        <dbReference type="ChEBI" id="CHEBI:57705"/>
    </ligand>
</feature>
<evidence type="ECO:0000256" key="1">
    <source>
        <dbReference type="ARBA" id="ARBA00004496"/>
    </source>
</evidence>
<comment type="caution">
    <text evidence="20">Lacks conserved residue(s) required for the propagation of feature annotation.</text>
</comment>
<feature type="binding site" evidence="20">
    <location>
        <begin position="101"/>
        <end position="103"/>
    </location>
    <ligand>
        <name>UDP-N-acetyl-alpha-D-glucosamine</name>
        <dbReference type="ChEBI" id="CHEBI:57705"/>
    </ligand>
</feature>
<keyword evidence="23" id="KW-1185">Reference proteome</keyword>